<dbReference type="Proteomes" id="UP000325333">
    <property type="component" value="Unassembled WGS sequence"/>
</dbReference>
<accession>A0A5B0KRX7</accession>
<evidence type="ECO:0000313" key="2">
    <source>
        <dbReference type="Proteomes" id="UP000325333"/>
    </source>
</evidence>
<dbReference type="AlphaFoldDB" id="A0A5B0KRX7"/>
<protein>
    <submittedName>
        <fullName evidence="1">Uncharacterized protein</fullName>
    </submittedName>
</protein>
<sequence length="210" mass="23605">MSERVTETKTAFSQRVGLSKARVSQLVAKGLPCTESGQVDVRAALDWMSRTLDPTQRMAQAVVKVRPKRRDAADCTPEEKVSAFNFTSQFAESEINCTEQDSAEVAPINAETHNTDDLRAARIAHEWVKVERARLALERERGDVAPWSEIDRVLFEHGRRSRDAWLAWAQRVVPDMAGELRVDGALLTAVLRRYVTTHLTDLSAESHRGH</sequence>
<dbReference type="EMBL" id="VEWN01000008">
    <property type="protein sequence ID" value="KAA1054685.1"/>
    <property type="molecule type" value="Genomic_DNA"/>
</dbReference>
<evidence type="ECO:0000313" key="1">
    <source>
        <dbReference type="EMBL" id="KAA1054685.1"/>
    </source>
</evidence>
<proteinExistence type="predicted"/>
<comment type="caution">
    <text evidence="1">The sequence shown here is derived from an EMBL/GenBank/DDBJ whole genome shotgun (WGS) entry which is preliminary data.</text>
</comment>
<organism evidence="1 2">
    <name type="scientific">Azospirillum argentinense</name>
    <dbReference type="NCBI Taxonomy" id="2970906"/>
    <lineage>
        <taxon>Bacteria</taxon>
        <taxon>Pseudomonadati</taxon>
        <taxon>Pseudomonadota</taxon>
        <taxon>Alphaproteobacteria</taxon>
        <taxon>Rhodospirillales</taxon>
        <taxon>Azospirillaceae</taxon>
        <taxon>Azospirillum</taxon>
    </lineage>
</organism>
<reference evidence="1 2" key="1">
    <citation type="submission" date="2019-07" db="EMBL/GenBank/DDBJ databases">
        <title>Genome sequencing of the stress-tolerant strain Azospirillum brasilense Az19.</title>
        <authorList>
            <person name="Maroniche G.A."/>
            <person name="Garcia J.E."/>
            <person name="Pagnussat L."/>
            <person name="Amenta M."/>
            <person name="Creus C.M."/>
        </authorList>
    </citation>
    <scope>NUCLEOTIDE SEQUENCE [LARGE SCALE GENOMIC DNA]</scope>
    <source>
        <strain evidence="1 2">Az19</strain>
    </source>
</reference>
<dbReference type="RefSeq" id="WP_176025332.1">
    <property type="nucleotide sequence ID" value="NZ_VEWN01000008.1"/>
</dbReference>
<name>A0A5B0KRX7_9PROT</name>
<gene>
    <name evidence="1" type="ORF">FH063_005961</name>
</gene>